<protein>
    <submittedName>
        <fullName evidence="2">Polysaccharide deacetylase</fullName>
    </submittedName>
</protein>
<gene>
    <name evidence="2" type="ORF">LT40_03050</name>
</gene>
<dbReference type="AlphaFoldDB" id="A0A089YLK8"/>
<dbReference type="SUPFAM" id="SSF88713">
    <property type="entry name" value="Glycoside hydrolase/deacetylase"/>
    <property type="match status" value="1"/>
</dbReference>
<organism evidence="2 3">
    <name type="scientific">Pseudomonas rhizosphaerae</name>
    <dbReference type="NCBI Taxonomy" id="216142"/>
    <lineage>
        <taxon>Bacteria</taxon>
        <taxon>Pseudomonadati</taxon>
        <taxon>Pseudomonadota</taxon>
        <taxon>Gammaproteobacteria</taxon>
        <taxon>Pseudomonadales</taxon>
        <taxon>Pseudomonadaceae</taxon>
        <taxon>Pseudomonas</taxon>
    </lineage>
</organism>
<keyword evidence="3" id="KW-1185">Reference proteome</keyword>
<evidence type="ECO:0000313" key="3">
    <source>
        <dbReference type="Proteomes" id="UP000029499"/>
    </source>
</evidence>
<dbReference type="PANTHER" id="PTHR10587">
    <property type="entry name" value="GLYCOSYL TRANSFERASE-RELATED"/>
    <property type="match status" value="1"/>
</dbReference>
<dbReference type="Pfam" id="PF01522">
    <property type="entry name" value="Polysacc_deac_1"/>
    <property type="match status" value="1"/>
</dbReference>
<sequence>MLAAAVCATQAAVAAPSVATLERSHWPERIDSPVLFDVASRAHILLFARSLLASESQDEAQLTTRLGLRQINLLAINDLRQRLWQRLWANFDLAQQSCEQDASFCYAIDSESELRTQAADLGIDPESFYAGFAVPGQVFSEAYLNELLRLAAVSPQTTSEVQLLSEQEFDGNGFADRTFLLSFDGGPGPVDGTTDALTGYLRAQDLSATFFVPGQTLQARAEKTSVAQLQALYAGQCVATLGWQYVSHGQWDKWQDSVLRSIALLQADLPDSYVPWFRPPYGQRRADSGGFFAGAGLKVALWNIDSMDDDSRLTAQQAGERTLSLMLLWRRGIVVFHDTLAKAQTAVPWLMRETAQTDIAWQACADVR</sequence>
<dbReference type="HOGENOM" id="CLU_059187_0_0_6"/>
<proteinExistence type="predicted"/>
<dbReference type="eggNOG" id="COG0726">
    <property type="taxonomic scope" value="Bacteria"/>
</dbReference>
<reference evidence="2 3" key="1">
    <citation type="journal article" date="2015" name="J. Biotechnol.">
        <title>Complete genome sequence of Pseudomonas rhizosphaerae IH5T (=DSM 16299T), a phosphate-solubilizing rhizobacterium for bacterial biofertilizer.</title>
        <authorList>
            <person name="Kwak Y."/>
            <person name="Jung B.K."/>
            <person name="Shin J.H."/>
        </authorList>
    </citation>
    <scope>NUCLEOTIDE SEQUENCE [LARGE SCALE GENOMIC DNA]</scope>
    <source>
        <strain evidence="2">DSM 16299</strain>
    </source>
</reference>
<dbReference type="RefSeq" id="WP_043186325.1">
    <property type="nucleotide sequence ID" value="NZ_CP009533.1"/>
</dbReference>
<dbReference type="STRING" id="216142.LT40_03050"/>
<accession>A0A089YLK8</accession>
<dbReference type="Proteomes" id="UP000029499">
    <property type="component" value="Chromosome"/>
</dbReference>
<dbReference type="InterPro" id="IPR050248">
    <property type="entry name" value="Polysacc_deacetylase_ArnD"/>
</dbReference>
<dbReference type="GO" id="GO:0005975">
    <property type="term" value="P:carbohydrate metabolic process"/>
    <property type="evidence" value="ECO:0007669"/>
    <property type="project" value="InterPro"/>
</dbReference>
<dbReference type="GO" id="GO:0016810">
    <property type="term" value="F:hydrolase activity, acting on carbon-nitrogen (but not peptide) bonds"/>
    <property type="evidence" value="ECO:0007669"/>
    <property type="project" value="InterPro"/>
</dbReference>
<name>A0A089YLK8_9PSED</name>
<dbReference type="InterPro" id="IPR002509">
    <property type="entry name" value="NODB_dom"/>
</dbReference>
<dbReference type="Gene3D" id="3.20.20.370">
    <property type="entry name" value="Glycoside hydrolase/deacetylase"/>
    <property type="match status" value="1"/>
</dbReference>
<evidence type="ECO:0000259" key="1">
    <source>
        <dbReference type="Pfam" id="PF01522"/>
    </source>
</evidence>
<dbReference type="EMBL" id="CP009533">
    <property type="protein sequence ID" value="AIS16429.1"/>
    <property type="molecule type" value="Genomic_DNA"/>
</dbReference>
<feature type="domain" description="NodB homology" evidence="1">
    <location>
        <begin position="175"/>
        <end position="288"/>
    </location>
</feature>
<dbReference type="KEGG" id="prh:LT40_03050"/>
<dbReference type="InterPro" id="IPR011330">
    <property type="entry name" value="Glyco_hydro/deAcase_b/a-brl"/>
</dbReference>
<dbReference type="CDD" id="cd10917">
    <property type="entry name" value="CE4_NodB_like_6s_7s"/>
    <property type="match status" value="1"/>
</dbReference>
<evidence type="ECO:0000313" key="2">
    <source>
        <dbReference type="EMBL" id="AIS16429.1"/>
    </source>
</evidence>